<feature type="binding site" evidence="7">
    <location>
        <position position="48"/>
    </location>
    <ligand>
        <name>NADP(+)</name>
        <dbReference type="ChEBI" id="CHEBI:58349"/>
    </ligand>
</feature>
<feature type="binding site" evidence="7">
    <location>
        <begin position="125"/>
        <end position="127"/>
    </location>
    <ligand>
        <name>FMN</name>
        <dbReference type="ChEBI" id="CHEBI:58210"/>
    </ligand>
</feature>
<comment type="similarity">
    <text evidence="2 7 8">Belongs to the chorismate synthase family.</text>
</comment>
<dbReference type="PANTHER" id="PTHR21085">
    <property type="entry name" value="CHORISMATE SYNTHASE"/>
    <property type="match status" value="1"/>
</dbReference>
<feature type="binding site" evidence="7">
    <location>
        <position position="327"/>
    </location>
    <ligand>
        <name>FMN</name>
        <dbReference type="ChEBI" id="CHEBI:58210"/>
    </ligand>
</feature>
<dbReference type="Pfam" id="PF01264">
    <property type="entry name" value="Chorismate_synt"/>
    <property type="match status" value="1"/>
</dbReference>
<name>A0ABP8IPU2_9GAMM</name>
<dbReference type="Proteomes" id="UP001501011">
    <property type="component" value="Unassembled WGS sequence"/>
</dbReference>
<keyword evidence="6 7" id="KW-0456">Lyase</keyword>
<feature type="binding site" evidence="7">
    <location>
        <begin position="301"/>
        <end position="305"/>
    </location>
    <ligand>
        <name>FMN</name>
        <dbReference type="ChEBI" id="CHEBI:58210"/>
    </ligand>
</feature>
<evidence type="ECO:0000256" key="2">
    <source>
        <dbReference type="ARBA" id="ARBA00008014"/>
    </source>
</evidence>
<feature type="binding site" evidence="7">
    <location>
        <begin position="242"/>
        <end position="243"/>
    </location>
    <ligand>
        <name>FMN</name>
        <dbReference type="ChEBI" id="CHEBI:58210"/>
    </ligand>
</feature>
<evidence type="ECO:0000313" key="10">
    <source>
        <dbReference type="Proteomes" id="UP001501011"/>
    </source>
</evidence>
<comment type="pathway">
    <text evidence="1 7 8">Metabolic intermediate biosynthesis; chorismate biosynthesis; chorismate from D-erythrose 4-phosphate and phosphoenolpyruvate: step 7/7.</text>
</comment>
<keyword evidence="7" id="KW-0285">Flavoprotein</keyword>
<accession>A0ABP8IPU2</accession>
<evidence type="ECO:0000256" key="6">
    <source>
        <dbReference type="ARBA" id="ARBA00023239"/>
    </source>
</evidence>
<reference evidence="10" key="1">
    <citation type="journal article" date="2019" name="Int. J. Syst. Evol. Microbiol.">
        <title>The Global Catalogue of Microorganisms (GCM) 10K type strain sequencing project: providing services to taxonomists for standard genome sequencing and annotation.</title>
        <authorList>
            <consortium name="The Broad Institute Genomics Platform"/>
            <consortium name="The Broad Institute Genome Sequencing Center for Infectious Disease"/>
            <person name="Wu L."/>
            <person name="Ma J."/>
        </authorList>
    </citation>
    <scope>NUCLEOTIDE SEQUENCE [LARGE SCALE GENOMIC DNA]</scope>
    <source>
        <strain evidence="10">JCM 17728</strain>
    </source>
</reference>
<dbReference type="InterPro" id="IPR000453">
    <property type="entry name" value="Chorismate_synth"/>
</dbReference>
<comment type="caution">
    <text evidence="7">Lacks conserved residue(s) required for the propagation of feature annotation.</text>
</comment>
<dbReference type="SUPFAM" id="SSF103263">
    <property type="entry name" value="Chorismate synthase, AroC"/>
    <property type="match status" value="1"/>
</dbReference>
<dbReference type="HAMAP" id="MF_00300">
    <property type="entry name" value="Chorismate_synth"/>
    <property type="match status" value="1"/>
</dbReference>
<dbReference type="NCBIfam" id="NF003793">
    <property type="entry name" value="PRK05382.1"/>
    <property type="match status" value="1"/>
</dbReference>
<dbReference type="PROSITE" id="PS00789">
    <property type="entry name" value="CHORISMATE_SYNTHASE_3"/>
    <property type="match status" value="1"/>
</dbReference>
<dbReference type="NCBIfam" id="TIGR00033">
    <property type="entry name" value="aroC"/>
    <property type="match status" value="1"/>
</dbReference>
<dbReference type="PROSITE" id="PS00787">
    <property type="entry name" value="CHORISMATE_SYNTHASE_1"/>
    <property type="match status" value="1"/>
</dbReference>
<comment type="catalytic activity">
    <reaction evidence="7 8">
        <text>5-O-(1-carboxyvinyl)-3-phosphoshikimate = chorismate + phosphate</text>
        <dbReference type="Rhea" id="RHEA:21020"/>
        <dbReference type="ChEBI" id="CHEBI:29748"/>
        <dbReference type="ChEBI" id="CHEBI:43474"/>
        <dbReference type="ChEBI" id="CHEBI:57701"/>
        <dbReference type="EC" id="4.2.3.5"/>
    </reaction>
</comment>
<keyword evidence="7" id="KW-0288">FMN</keyword>
<gene>
    <name evidence="7 9" type="primary">aroC</name>
    <name evidence="9" type="ORF">GCM10023151_21970</name>
</gene>
<dbReference type="InterPro" id="IPR035904">
    <property type="entry name" value="Chorismate_synth_AroC_sf"/>
</dbReference>
<evidence type="ECO:0000256" key="1">
    <source>
        <dbReference type="ARBA" id="ARBA00005044"/>
    </source>
</evidence>
<dbReference type="CDD" id="cd07304">
    <property type="entry name" value="Chorismate_synthase"/>
    <property type="match status" value="1"/>
</dbReference>
<evidence type="ECO:0000313" key="9">
    <source>
        <dbReference type="EMBL" id="GAA4365093.1"/>
    </source>
</evidence>
<sequence length="364" mass="39255">MAGDSFGKLFKISNWGESHGKGIGVVVEGCPAGLKLSEEDIQPYLDKRRPGQSSITTRRDEADAVEILSGTVDGMTTGTPLTLFIRNNDQKSKDYSEMAKLYRPSHADYTYQQKYGIRDVAGGGRSSARVTAGHVAAGAVARKVLTEALGVDIIGYVKSVQDLELKVEPEAIDADLIEANLVRCPDTELAERMVKKIEAARKAGDSLGGVVECQLRNVPVGLGEPVFDKLEADLAKAMLSINASKGFEIGSGFAGTMMQGSTHNDVFFDDNGSVSTKTNYSGGVQGGISNGMPVIFRVAFKPTPTIIREQETVNLKGEDVVFHGRGRHDPCVLPRAVPIVEAMAALVLCDHFLRFRAYKNLFDV</sequence>
<dbReference type="RefSeq" id="WP_345293269.1">
    <property type="nucleotide sequence ID" value="NZ_BAABFV010000002.1"/>
</dbReference>
<keyword evidence="4 7" id="KW-0028">Amino-acid biosynthesis</keyword>
<dbReference type="EMBL" id="BAABFV010000002">
    <property type="protein sequence ID" value="GAA4365093.1"/>
    <property type="molecule type" value="Genomic_DNA"/>
</dbReference>
<evidence type="ECO:0000256" key="7">
    <source>
        <dbReference type="HAMAP-Rule" id="MF_00300"/>
    </source>
</evidence>
<dbReference type="InterPro" id="IPR020541">
    <property type="entry name" value="Chorismate_synthase_CS"/>
</dbReference>
<keyword evidence="10" id="KW-1185">Reference proteome</keyword>
<evidence type="ECO:0000256" key="3">
    <source>
        <dbReference type="ARBA" id="ARBA00013036"/>
    </source>
</evidence>
<comment type="function">
    <text evidence="7">Catalyzes the anti-1,4-elimination of the C-3 phosphate and the C-6 proR hydrogen from 5-enolpyruvylshikimate-3-phosphate (EPSP) to yield chorismate, which is the branch point compound that serves as the starting substrate for the three terminal pathways of aromatic amino acid biosynthesis. This reaction introduces a second double bond into the aromatic ring system.</text>
</comment>
<proteinExistence type="inferred from homology"/>
<dbReference type="EC" id="4.2.3.5" evidence="3 7"/>
<comment type="cofactor">
    <cofactor evidence="7 8">
        <name>FMNH2</name>
        <dbReference type="ChEBI" id="CHEBI:57618"/>
    </cofactor>
    <text evidence="7 8">Reduced FMN (FMNH(2)).</text>
</comment>
<keyword evidence="5 7" id="KW-0057">Aromatic amino acid biosynthesis</keyword>
<keyword evidence="7" id="KW-0521">NADP</keyword>
<dbReference type="PROSITE" id="PS00788">
    <property type="entry name" value="CHORISMATE_SYNTHASE_2"/>
    <property type="match status" value="1"/>
</dbReference>
<protein>
    <recommendedName>
        <fullName evidence="3 7">Chorismate synthase</fullName>
        <shortName evidence="7">CS</shortName>
        <ecNumber evidence="3 7">4.2.3.5</ecNumber>
    </recommendedName>
    <alternativeName>
        <fullName evidence="7">5-enolpyruvylshikimate-3-phosphate phospholyase</fullName>
    </alternativeName>
</protein>
<comment type="subunit">
    <text evidence="7">Homotetramer.</text>
</comment>
<feature type="binding site" evidence="7">
    <location>
        <position position="286"/>
    </location>
    <ligand>
        <name>FMN</name>
        <dbReference type="ChEBI" id="CHEBI:58210"/>
    </ligand>
</feature>
<dbReference type="PANTHER" id="PTHR21085:SF0">
    <property type="entry name" value="CHORISMATE SYNTHASE"/>
    <property type="match status" value="1"/>
</dbReference>
<comment type="caution">
    <text evidence="9">The sequence shown here is derived from an EMBL/GenBank/DDBJ whole genome shotgun (WGS) entry which is preliminary data.</text>
</comment>
<dbReference type="PIRSF" id="PIRSF001456">
    <property type="entry name" value="Chorismate_synth"/>
    <property type="match status" value="1"/>
</dbReference>
<organism evidence="9 10">
    <name type="scientific">Kangiella marina</name>
    <dbReference type="NCBI Taxonomy" id="1079178"/>
    <lineage>
        <taxon>Bacteria</taxon>
        <taxon>Pseudomonadati</taxon>
        <taxon>Pseudomonadota</taxon>
        <taxon>Gammaproteobacteria</taxon>
        <taxon>Kangiellales</taxon>
        <taxon>Kangiellaceae</taxon>
        <taxon>Kangiella</taxon>
    </lineage>
</organism>
<evidence type="ECO:0000256" key="5">
    <source>
        <dbReference type="ARBA" id="ARBA00023141"/>
    </source>
</evidence>
<keyword evidence="7" id="KW-0274">FAD</keyword>
<evidence type="ECO:0000256" key="4">
    <source>
        <dbReference type="ARBA" id="ARBA00022605"/>
    </source>
</evidence>
<evidence type="ECO:0000256" key="8">
    <source>
        <dbReference type="RuleBase" id="RU000605"/>
    </source>
</evidence>
<dbReference type="Gene3D" id="3.60.150.10">
    <property type="entry name" value="Chorismate synthase AroC"/>
    <property type="match status" value="1"/>
</dbReference>